<dbReference type="SMART" id="SM00389">
    <property type="entry name" value="HOX"/>
    <property type="match status" value="1"/>
</dbReference>
<reference evidence="9 10" key="1">
    <citation type="journal article" date="2020" name="Mol. Biol. Evol.">
        <title>Interspecific Gene Flow and the Evolution of Specialization in Black and White Rhinoceros.</title>
        <authorList>
            <person name="Moodley Y."/>
            <person name="Westbury M.V."/>
            <person name="Russo I.M."/>
            <person name="Gopalakrishnan S."/>
            <person name="Rakotoarivelo A."/>
            <person name="Olsen R.A."/>
            <person name="Prost S."/>
            <person name="Tunstall T."/>
            <person name="Ryder O.A."/>
            <person name="Dalen L."/>
            <person name="Bruford M.W."/>
        </authorList>
    </citation>
    <scope>NUCLEOTIDE SEQUENCE [LARGE SCALE GENOMIC DNA]</scope>
    <source>
        <strain evidence="9">SBR-YM</strain>
        <tissue evidence="9">Skin</tissue>
    </source>
</reference>
<dbReference type="Proteomes" id="UP000551758">
    <property type="component" value="Unassembled WGS sequence"/>
</dbReference>
<dbReference type="Pfam" id="PF00046">
    <property type="entry name" value="Homeodomain"/>
    <property type="match status" value="1"/>
</dbReference>
<dbReference type="EMBL" id="JACDTQ010003801">
    <property type="protein sequence ID" value="KAF5912902.1"/>
    <property type="molecule type" value="Genomic_DNA"/>
</dbReference>
<evidence type="ECO:0000256" key="4">
    <source>
        <dbReference type="ARBA" id="ARBA00023242"/>
    </source>
</evidence>
<evidence type="ECO:0000256" key="3">
    <source>
        <dbReference type="ARBA" id="ARBA00023155"/>
    </source>
</evidence>
<evidence type="ECO:0000313" key="9">
    <source>
        <dbReference type="EMBL" id="KAF5912902.1"/>
    </source>
</evidence>
<dbReference type="CDD" id="cd00086">
    <property type="entry name" value="homeodomain"/>
    <property type="match status" value="1"/>
</dbReference>
<feature type="compositionally biased region" description="Polar residues" evidence="7">
    <location>
        <begin position="231"/>
        <end position="240"/>
    </location>
</feature>
<evidence type="ECO:0000256" key="2">
    <source>
        <dbReference type="ARBA" id="ARBA00023125"/>
    </source>
</evidence>
<evidence type="ECO:0000256" key="6">
    <source>
        <dbReference type="RuleBase" id="RU000682"/>
    </source>
</evidence>
<keyword evidence="2 5" id="KW-0238">DNA-binding</keyword>
<feature type="non-terminal residue" evidence="9">
    <location>
        <position position="321"/>
    </location>
</feature>
<sequence>CVSVAAPQGGRRRRRTKFSKHQYKILTEAFERDAYPDITVREELAKRTQVPESRIQVWFQNRRARIPKSTQRRPGVEADAQVPGPGRGGTCPPGCPCQLGLPGPESNAGCFSWESEDASGQAVPSGHAGVLGLNVASSDLEVPASALSKPSGDFHPSPSLGFSPTALYPLPASTQPFSQLEAGGAGTHLGDPSLLLACEDGAVQGWAQSPPAGEQQPWWGWQPPALDLGMSPQQPLSQPLGSWEQPPRLPQEPPWPQGSPPPQEPRQHPAPPPNPLWPQLYPVEVPAGHREQFPSFPPPGDRTSVGPLGHPPSDRSRGGST</sequence>
<feature type="compositionally biased region" description="Pro residues" evidence="7">
    <location>
        <begin position="247"/>
        <end position="276"/>
    </location>
</feature>
<dbReference type="InterPro" id="IPR009057">
    <property type="entry name" value="Homeodomain-like_sf"/>
</dbReference>
<evidence type="ECO:0000259" key="8">
    <source>
        <dbReference type="PROSITE" id="PS50071"/>
    </source>
</evidence>
<proteinExistence type="predicted"/>
<organism evidence="9 10">
    <name type="scientific">Diceros bicornis minor</name>
    <name type="common">South-central black rhinoceros</name>
    <dbReference type="NCBI Taxonomy" id="77932"/>
    <lineage>
        <taxon>Eukaryota</taxon>
        <taxon>Metazoa</taxon>
        <taxon>Chordata</taxon>
        <taxon>Craniata</taxon>
        <taxon>Vertebrata</taxon>
        <taxon>Euteleostomi</taxon>
        <taxon>Mammalia</taxon>
        <taxon>Eutheria</taxon>
        <taxon>Laurasiatheria</taxon>
        <taxon>Perissodactyla</taxon>
        <taxon>Rhinocerotidae</taxon>
        <taxon>Diceros</taxon>
    </lineage>
</organism>
<accession>A0A7J7EAT3</accession>
<dbReference type="GO" id="GO:0000981">
    <property type="term" value="F:DNA-binding transcription factor activity, RNA polymerase II-specific"/>
    <property type="evidence" value="ECO:0007669"/>
    <property type="project" value="TreeGrafter"/>
</dbReference>
<feature type="region of interest" description="Disordered" evidence="7">
    <location>
        <begin position="205"/>
        <end position="321"/>
    </location>
</feature>
<dbReference type="Gene3D" id="1.10.10.60">
    <property type="entry name" value="Homeodomain-like"/>
    <property type="match status" value="1"/>
</dbReference>
<dbReference type="SUPFAM" id="SSF46689">
    <property type="entry name" value="Homeodomain-like"/>
    <property type="match status" value="1"/>
</dbReference>
<dbReference type="AlphaFoldDB" id="A0A7J7EAT3"/>
<comment type="subcellular location">
    <subcellularLocation>
        <location evidence="1 5 6">Nucleus</location>
    </subcellularLocation>
</comment>
<dbReference type="GO" id="GO:0000977">
    <property type="term" value="F:RNA polymerase II transcription regulatory region sequence-specific DNA binding"/>
    <property type="evidence" value="ECO:0007669"/>
    <property type="project" value="TreeGrafter"/>
</dbReference>
<gene>
    <name evidence="9" type="ORF">HPG69_007895</name>
</gene>
<dbReference type="InterPro" id="IPR051306">
    <property type="entry name" value="Homeobox_regulator"/>
</dbReference>
<evidence type="ECO:0000313" key="10">
    <source>
        <dbReference type="Proteomes" id="UP000551758"/>
    </source>
</evidence>
<dbReference type="GO" id="GO:0005634">
    <property type="term" value="C:nucleus"/>
    <property type="evidence" value="ECO:0007669"/>
    <property type="project" value="UniProtKB-SubCell"/>
</dbReference>
<evidence type="ECO:0000256" key="1">
    <source>
        <dbReference type="ARBA" id="ARBA00004123"/>
    </source>
</evidence>
<feature type="compositionally biased region" description="Basic and acidic residues" evidence="7">
    <location>
        <begin position="312"/>
        <end position="321"/>
    </location>
</feature>
<dbReference type="PANTHER" id="PTHR46123">
    <property type="entry name" value="MIX-TYPE HOMEOBOX GENE 1-RELATED"/>
    <property type="match status" value="1"/>
</dbReference>
<keyword evidence="3 5" id="KW-0371">Homeobox</keyword>
<dbReference type="PROSITE" id="PS50071">
    <property type="entry name" value="HOMEOBOX_2"/>
    <property type="match status" value="1"/>
</dbReference>
<comment type="caution">
    <text evidence="9">The sequence shown here is derived from an EMBL/GenBank/DDBJ whole genome shotgun (WGS) entry which is preliminary data.</text>
</comment>
<protein>
    <recommendedName>
        <fullName evidence="8">Homeobox domain-containing protein</fullName>
    </recommendedName>
</protein>
<feature type="region of interest" description="Disordered" evidence="7">
    <location>
        <begin position="65"/>
        <end position="88"/>
    </location>
</feature>
<keyword evidence="10" id="KW-1185">Reference proteome</keyword>
<evidence type="ECO:0000256" key="5">
    <source>
        <dbReference type="PROSITE-ProRule" id="PRU00108"/>
    </source>
</evidence>
<name>A0A7J7EAT3_DICBM</name>
<evidence type="ECO:0000256" key="7">
    <source>
        <dbReference type="SAM" id="MobiDB-lite"/>
    </source>
</evidence>
<dbReference type="InterPro" id="IPR001356">
    <property type="entry name" value="HD"/>
</dbReference>
<keyword evidence="4 5" id="KW-0539">Nucleus</keyword>
<feature type="DNA-binding region" description="Homeobox" evidence="5">
    <location>
        <begin position="11"/>
        <end position="70"/>
    </location>
</feature>
<dbReference type="PANTHER" id="PTHR46123:SF3">
    <property type="entry name" value="DOUBLE HOMEOBOX PROTEIN 1-RELATED"/>
    <property type="match status" value="1"/>
</dbReference>
<feature type="domain" description="Homeobox" evidence="8">
    <location>
        <begin position="9"/>
        <end position="69"/>
    </location>
</feature>